<protein>
    <submittedName>
        <fullName evidence="1">Uncharacterized protein</fullName>
    </submittedName>
</protein>
<sequence length="76" mass="8859">MSSKLLPKRPILILYCNVQLEESPRTFMVNRRSGASVLVPGKKPKGRQRQRWAETLHKDLKIVGLHPDQSHERSEW</sequence>
<evidence type="ECO:0000313" key="1">
    <source>
        <dbReference type="EMBL" id="KIH68834.1"/>
    </source>
</evidence>
<gene>
    <name evidence="1" type="ORF">ANCDUO_00831</name>
</gene>
<organism evidence="1 2">
    <name type="scientific">Ancylostoma duodenale</name>
    <dbReference type="NCBI Taxonomy" id="51022"/>
    <lineage>
        <taxon>Eukaryota</taxon>
        <taxon>Metazoa</taxon>
        <taxon>Ecdysozoa</taxon>
        <taxon>Nematoda</taxon>
        <taxon>Chromadorea</taxon>
        <taxon>Rhabditida</taxon>
        <taxon>Rhabditina</taxon>
        <taxon>Rhabditomorpha</taxon>
        <taxon>Strongyloidea</taxon>
        <taxon>Ancylostomatidae</taxon>
        <taxon>Ancylostomatinae</taxon>
        <taxon>Ancylostoma</taxon>
    </lineage>
</organism>
<dbReference type="EMBL" id="KN726281">
    <property type="protein sequence ID" value="KIH68834.1"/>
    <property type="molecule type" value="Genomic_DNA"/>
</dbReference>
<dbReference type="Proteomes" id="UP000054047">
    <property type="component" value="Unassembled WGS sequence"/>
</dbReference>
<name>A0A0C2HB08_9BILA</name>
<dbReference type="OrthoDB" id="5800121at2759"/>
<proteinExistence type="predicted"/>
<dbReference type="AlphaFoldDB" id="A0A0C2HB08"/>
<accession>A0A0C2HB08</accession>
<evidence type="ECO:0000313" key="2">
    <source>
        <dbReference type="Proteomes" id="UP000054047"/>
    </source>
</evidence>
<keyword evidence="2" id="KW-1185">Reference proteome</keyword>
<reference evidence="1 2" key="1">
    <citation type="submission" date="2013-12" db="EMBL/GenBank/DDBJ databases">
        <title>Draft genome of the parsitic nematode Ancylostoma duodenale.</title>
        <authorList>
            <person name="Mitreva M."/>
        </authorList>
    </citation>
    <scope>NUCLEOTIDE SEQUENCE [LARGE SCALE GENOMIC DNA]</scope>
    <source>
        <strain evidence="1 2">Zhejiang</strain>
    </source>
</reference>